<dbReference type="SFLD" id="SFLDS00029">
    <property type="entry name" value="Radical_SAM"/>
    <property type="match status" value="1"/>
</dbReference>
<evidence type="ECO:0000259" key="6">
    <source>
        <dbReference type="PROSITE" id="PS51918"/>
    </source>
</evidence>
<dbReference type="InterPro" id="IPR058240">
    <property type="entry name" value="rSAM_sf"/>
</dbReference>
<accession>A0A9D6Z3M1</accession>
<dbReference type="GO" id="GO:0046872">
    <property type="term" value="F:metal ion binding"/>
    <property type="evidence" value="ECO:0007669"/>
    <property type="project" value="UniProtKB-KW"/>
</dbReference>
<keyword evidence="5" id="KW-0411">Iron-sulfur</keyword>
<dbReference type="PROSITE" id="PS51918">
    <property type="entry name" value="RADICAL_SAM"/>
    <property type="match status" value="1"/>
</dbReference>
<dbReference type="GO" id="GO:0005829">
    <property type="term" value="C:cytosol"/>
    <property type="evidence" value="ECO:0007669"/>
    <property type="project" value="TreeGrafter"/>
</dbReference>
<dbReference type="SFLD" id="SFLDG01123">
    <property type="entry name" value="methyltransferase_(Class_B)"/>
    <property type="match status" value="1"/>
</dbReference>
<dbReference type="InterPro" id="IPR007197">
    <property type="entry name" value="rSAM"/>
</dbReference>
<dbReference type="InterPro" id="IPR051198">
    <property type="entry name" value="BchE-like"/>
</dbReference>
<protein>
    <submittedName>
        <fullName evidence="7">B12-binding domain-containing radical SAM protein</fullName>
    </submittedName>
</protein>
<dbReference type="Pfam" id="PF04055">
    <property type="entry name" value="Radical_SAM"/>
    <property type="match status" value="1"/>
</dbReference>
<evidence type="ECO:0000256" key="4">
    <source>
        <dbReference type="ARBA" id="ARBA00023004"/>
    </source>
</evidence>
<dbReference type="InterPro" id="IPR025274">
    <property type="entry name" value="DUF4070"/>
</dbReference>
<dbReference type="InterPro" id="IPR006638">
    <property type="entry name" value="Elp3/MiaA/NifB-like_rSAM"/>
</dbReference>
<dbReference type="Gene3D" id="3.40.50.280">
    <property type="entry name" value="Cobalamin-binding domain"/>
    <property type="match status" value="1"/>
</dbReference>
<gene>
    <name evidence="7" type="ORF">HY912_11190</name>
</gene>
<dbReference type="PANTHER" id="PTHR43409">
    <property type="entry name" value="ANAEROBIC MAGNESIUM-PROTOPORPHYRIN IX MONOMETHYL ESTER CYCLASE-RELATED"/>
    <property type="match status" value="1"/>
</dbReference>
<dbReference type="Pfam" id="PF13282">
    <property type="entry name" value="DUF4070"/>
    <property type="match status" value="1"/>
</dbReference>
<dbReference type="InterPro" id="IPR034530">
    <property type="entry name" value="HpnP-like"/>
</dbReference>
<keyword evidence="2" id="KW-0949">S-adenosyl-L-methionine</keyword>
<feature type="domain" description="Radical SAM core" evidence="6">
    <location>
        <begin position="163"/>
        <end position="391"/>
    </location>
</feature>
<reference evidence="7" key="1">
    <citation type="submission" date="2020-07" db="EMBL/GenBank/DDBJ databases">
        <title>Huge and variable diversity of episymbiotic CPR bacteria and DPANN archaea in groundwater ecosystems.</title>
        <authorList>
            <person name="He C.Y."/>
            <person name="Keren R."/>
            <person name="Whittaker M."/>
            <person name="Farag I.F."/>
            <person name="Doudna J."/>
            <person name="Cate J.H.D."/>
            <person name="Banfield J.F."/>
        </authorList>
    </citation>
    <scope>NUCLEOTIDE SEQUENCE</scope>
    <source>
        <strain evidence="7">NC_groundwater_1664_Pr3_B-0.1um_52_9</strain>
    </source>
</reference>
<dbReference type="InterPro" id="IPR023404">
    <property type="entry name" value="rSAM_horseshoe"/>
</dbReference>
<keyword evidence="3" id="KW-0479">Metal-binding</keyword>
<sequence>MRVLLVNPGYGQTFWSMNTVLSMLNKKILAPPLGLLTVAALLPCDWDLKLVELTARQISEDEWDKCDVVFVGGMVVQYSGIIDSIREGKKRGKQVVVGGPWVYHFPQIAVDAGADIVVKGEAEPVIPRLLEALSRRESGIVIEADEKPSLDESPMPRYDLLDMDLYVEMDVQFSRGCPFQCDFCDITLMYGRRVRTKQPSQILAELQILYDLGWRRFVFIVDDNFIGNPSRAKKLLRELIPWMEEKGYPFDFASQASVNLAGDAELLNLMVKAGFYRVFLGIESPDRESLVSAGKHQNAAVNLDQVCQKITKAGLQIIAGCIMGFDNERTGADKPLIDFAVRNSIPEMFITLLQVGPGTELYDRMAKEGRLMASLLNDNLSSQTGLINFLPTRPVREIAEEFIRLYGTLYDPGPFLDRLYAHFSRMDPPSFRKRFLPPYPSEVRAVLITMFRQGLLYPSRLKFWKYLILGLVKFPKRIQHFFTACIMAEHYFNYRRTIQTELQAQLDILEPIFRTAAEERRMKLLESRTIAGG</sequence>
<dbReference type="SFLD" id="SFLDF00303">
    <property type="entry name" value="hopanoid_C2-methyltransferase"/>
    <property type="match status" value="1"/>
</dbReference>
<evidence type="ECO:0000256" key="5">
    <source>
        <dbReference type="ARBA" id="ARBA00023014"/>
    </source>
</evidence>
<dbReference type="GO" id="GO:0051536">
    <property type="term" value="F:iron-sulfur cluster binding"/>
    <property type="evidence" value="ECO:0007669"/>
    <property type="project" value="UniProtKB-KW"/>
</dbReference>
<evidence type="ECO:0000256" key="1">
    <source>
        <dbReference type="ARBA" id="ARBA00001966"/>
    </source>
</evidence>
<dbReference type="Gene3D" id="3.80.30.20">
    <property type="entry name" value="tm_1862 like domain"/>
    <property type="match status" value="1"/>
</dbReference>
<comment type="caution">
    <text evidence="7">The sequence shown here is derived from an EMBL/GenBank/DDBJ whole genome shotgun (WGS) entry which is preliminary data.</text>
</comment>
<organism evidence="7 8">
    <name type="scientific">Desulfomonile tiedjei</name>
    <dbReference type="NCBI Taxonomy" id="2358"/>
    <lineage>
        <taxon>Bacteria</taxon>
        <taxon>Pseudomonadati</taxon>
        <taxon>Thermodesulfobacteriota</taxon>
        <taxon>Desulfomonilia</taxon>
        <taxon>Desulfomonilales</taxon>
        <taxon>Desulfomonilaceae</taxon>
        <taxon>Desulfomonile</taxon>
    </lineage>
</organism>
<keyword evidence="4" id="KW-0408">Iron</keyword>
<evidence type="ECO:0000256" key="3">
    <source>
        <dbReference type="ARBA" id="ARBA00022723"/>
    </source>
</evidence>
<evidence type="ECO:0000313" key="8">
    <source>
        <dbReference type="Proteomes" id="UP000807825"/>
    </source>
</evidence>
<dbReference type="Proteomes" id="UP000807825">
    <property type="component" value="Unassembled WGS sequence"/>
</dbReference>
<dbReference type="PANTHER" id="PTHR43409:SF3">
    <property type="entry name" value="HYPOTHETICAL METHYLTRANSFERASE"/>
    <property type="match status" value="1"/>
</dbReference>
<name>A0A9D6Z3M1_9BACT</name>
<dbReference type="GO" id="GO:0003824">
    <property type="term" value="F:catalytic activity"/>
    <property type="evidence" value="ECO:0007669"/>
    <property type="project" value="InterPro"/>
</dbReference>
<evidence type="ECO:0000313" key="7">
    <source>
        <dbReference type="EMBL" id="MBI5250049.1"/>
    </source>
</evidence>
<dbReference type="EMBL" id="JACRDE010000300">
    <property type="protein sequence ID" value="MBI5250049.1"/>
    <property type="molecule type" value="Genomic_DNA"/>
</dbReference>
<dbReference type="InterPro" id="IPR034466">
    <property type="entry name" value="Methyltransferase_Class_B"/>
</dbReference>
<dbReference type="SUPFAM" id="SSF102114">
    <property type="entry name" value="Radical SAM enzymes"/>
    <property type="match status" value="1"/>
</dbReference>
<dbReference type="SMART" id="SM00729">
    <property type="entry name" value="Elp3"/>
    <property type="match status" value="1"/>
</dbReference>
<proteinExistence type="predicted"/>
<dbReference type="AlphaFoldDB" id="A0A9D6Z3M1"/>
<comment type="cofactor">
    <cofactor evidence="1">
        <name>[4Fe-4S] cluster</name>
        <dbReference type="ChEBI" id="CHEBI:49883"/>
    </cofactor>
</comment>
<evidence type="ECO:0000256" key="2">
    <source>
        <dbReference type="ARBA" id="ARBA00022691"/>
    </source>
</evidence>
<dbReference type="SFLD" id="SFLDG01082">
    <property type="entry name" value="B12-binding_domain_containing"/>
    <property type="match status" value="1"/>
</dbReference>